<name>A0ACC0EQT0_9BASI</name>
<reference evidence="2" key="1">
    <citation type="journal article" date="2018" name="BMC Genomics">
        <title>Genomic insights into host adaptation between the wheat stripe rust pathogen (Puccinia striiformis f. sp. tritici) and the barley stripe rust pathogen (Puccinia striiformis f. sp. hordei).</title>
        <authorList>
            <person name="Xia C."/>
            <person name="Wang M."/>
            <person name="Yin C."/>
            <person name="Cornejo O.E."/>
            <person name="Hulbert S.H."/>
            <person name="Chen X."/>
        </authorList>
    </citation>
    <scope>NUCLEOTIDE SEQUENCE [LARGE SCALE GENOMIC DNA]</scope>
    <source>
        <strain evidence="2">93-210</strain>
    </source>
</reference>
<evidence type="ECO:0000313" key="1">
    <source>
        <dbReference type="EMBL" id="KAI7958689.1"/>
    </source>
</evidence>
<gene>
    <name evidence="1" type="ORF">MJO28_002480</name>
</gene>
<organism evidence="1 2">
    <name type="scientific">Puccinia striiformis f. sp. tritici</name>
    <dbReference type="NCBI Taxonomy" id="168172"/>
    <lineage>
        <taxon>Eukaryota</taxon>
        <taxon>Fungi</taxon>
        <taxon>Dikarya</taxon>
        <taxon>Basidiomycota</taxon>
        <taxon>Pucciniomycotina</taxon>
        <taxon>Pucciniomycetes</taxon>
        <taxon>Pucciniales</taxon>
        <taxon>Pucciniaceae</taxon>
        <taxon>Puccinia</taxon>
    </lineage>
</organism>
<reference evidence="1 2" key="3">
    <citation type="journal article" date="2022" name="Microbiol. Spectr.">
        <title>Folding features and dynamics of 3D genome architecture in plant fungal pathogens.</title>
        <authorList>
            <person name="Xia C."/>
        </authorList>
    </citation>
    <scope>NUCLEOTIDE SEQUENCE [LARGE SCALE GENOMIC DNA]</scope>
    <source>
        <strain evidence="1 2">93-210</strain>
    </source>
</reference>
<accession>A0ACC0EQT0</accession>
<evidence type="ECO:0000313" key="2">
    <source>
        <dbReference type="Proteomes" id="UP001060170"/>
    </source>
</evidence>
<dbReference type="Proteomes" id="UP001060170">
    <property type="component" value="Chromosome 3"/>
</dbReference>
<protein>
    <submittedName>
        <fullName evidence="1">Uncharacterized protein</fullName>
    </submittedName>
</protein>
<reference evidence="2" key="2">
    <citation type="journal article" date="2018" name="Mol. Plant Microbe Interact.">
        <title>Genome sequence resources for the wheat stripe rust pathogen (Puccinia striiformis f. sp. tritici) and the barley stripe rust pathogen (Puccinia striiformis f. sp. hordei).</title>
        <authorList>
            <person name="Xia C."/>
            <person name="Wang M."/>
            <person name="Yin C."/>
            <person name="Cornejo O.E."/>
            <person name="Hulbert S.H."/>
            <person name="Chen X."/>
        </authorList>
    </citation>
    <scope>NUCLEOTIDE SEQUENCE [LARGE SCALE GENOMIC DNA]</scope>
    <source>
        <strain evidence="2">93-210</strain>
    </source>
</reference>
<keyword evidence="2" id="KW-1185">Reference proteome</keyword>
<comment type="caution">
    <text evidence="1">The sequence shown here is derived from an EMBL/GenBank/DDBJ whole genome shotgun (WGS) entry which is preliminary data.</text>
</comment>
<sequence>MFLETRALVVYGALLSLVMGSMAISPRARLARRMTSAVIGGEKELVYGKGTKIFADSLLDTHPAGPKESGLTLMQFKQRGVREMKIDPKDMDRFNDDFLSAHWDEAVKNDKFQLQKLYNEHMGWVLTSRDIKGKRVEALKALWTKGHKTYVKYVLLDLSGEQNEGIRSLRDYYFGQIEGKILTPEENQKFIQWRLEQQWAYRRFNIPSLLDKFMEWAAEDAKLKNNMYVLEYNKGLGKESKTIIKLSERYVTPSISFNKEIHNYVKLNHLGLMPFH</sequence>
<proteinExistence type="predicted"/>
<dbReference type="EMBL" id="CM045867">
    <property type="protein sequence ID" value="KAI7958689.1"/>
    <property type="molecule type" value="Genomic_DNA"/>
</dbReference>